<gene>
    <name evidence="4" type="ORF">AVDCRST_MAG54-199</name>
</gene>
<evidence type="ECO:0000259" key="3">
    <source>
        <dbReference type="Pfam" id="PF13828"/>
    </source>
</evidence>
<feature type="domain" description="DUF4190" evidence="3">
    <location>
        <begin position="110"/>
        <end position="171"/>
    </location>
</feature>
<evidence type="ECO:0000256" key="2">
    <source>
        <dbReference type="SAM" id="Phobius"/>
    </source>
</evidence>
<feature type="transmembrane region" description="Helical" evidence="2">
    <location>
        <begin position="110"/>
        <end position="140"/>
    </location>
</feature>
<sequence>MNSPWDGPSSGSADRPDASGPSPYSSDPYAGSPYPSDPLAPGQYGASPYGPSQYGSGQYGSGQYGSYEANPYATPYGGDPYAPAPYGGGAYGPQYGYGPGYAAGPPQSGLAVAALVCGILGFFTAGLASIGAVICGHLAWSDTKSGRQAGHGMAIAGLVLGYIPIVGWVLFWLFFAISIGSIGGA</sequence>
<dbReference type="Pfam" id="PF13828">
    <property type="entry name" value="DUF4190"/>
    <property type="match status" value="1"/>
</dbReference>
<proteinExistence type="predicted"/>
<reference evidence="4" key="1">
    <citation type="submission" date="2020-02" db="EMBL/GenBank/DDBJ databases">
        <authorList>
            <person name="Meier V. D."/>
        </authorList>
    </citation>
    <scope>NUCLEOTIDE SEQUENCE</scope>
    <source>
        <strain evidence="4">AVDCRST_MAG54</strain>
    </source>
</reference>
<keyword evidence="2" id="KW-0472">Membrane</keyword>
<dbReference type="InterPro" id="IPR025241">
    <property type="entry name" value="DUF4190"/>
</dbReference>
<organism evidence="4">
    <name type="scientific">uncultured Actinomycetospora sp</name>
    <dbReference type="NCBI Taxonomy" id="1135996"/>
    <lineage>
        <taxon>Bacteria</taxon>
        <taxon>Bacillati</taxon>
        <taxon>Actinomycetota</taxon>
        <taxon>Actinomycetes</taxon>
        <taxon>Pseudonocardiales</taxon>
        <taxon>Pseudonocardiaceae</taxon>
        <taxon>Actinomycetospora</taxon>
        <taxon>environmental samples</taxon>
    </lineage>
</organism>
<keyword evidence="2" id="KW-1133">Transmembrane helix</keyword>
<dbReference type="AlphaFoldDB" id="A0A6J4H6K8"/>
<evidence type="ECO:0000256" key="1">
    <source>
        <dbReference type="SAM" id="MobiDB-lite"/>
    </source>
</evidence>
<dbReference type="EMBL" id="CADCTH010000031">
    <property type="protein sequence ID" value="CAA9212870.1"/>
    <property type="molecule type" value="Genomic_DNA"/>
</dbReference>
<keyword evidence="2" id="KW-0812">Transmembrane</keyword>
<evidence type="ECO:0000313" key="4">
    <source>
        <dbReference type="EMBL" id="CAA9212870.1"/>
    </source>
</evidence>
<accession>A0A6J4H6K8</accession>
<feature type="region of interest" description="Disordered" evidence="1">
    <location>
        <begin position="1"/>
        <end position="53"/>
    </location>
</feature>
<protein>
    <recommendedName>
        <fullName evidence="3">DUF4190 domain-containing protein</fullName>
    </recommendedName>
</protein>
<name>A0A6J4H6K8_9PSEU</name>
<feature type="transmembrane region" description="Helical" evidence="2">
    <location>
        <begin position="152"/>
        <end position="179"/>
    </location>
</feature>